<organism evidence="2 3">
    <name type="scientific">Alkalibacter saccharofermentans DSM 14828</name>
    <dbReference type="NCBI Taxonomy" id="1120975"/>
    <lineage>
        <taxon>Bacteria</taxon>
        <taxon>Bacillati</taxon>
        <taxon>Bacillota</taxon>
        <taxon>Clostridia</taxon>
        <taxon>Eubacteriales</taxon>
        <taxon>Eubacteriaceae</taxon>
        <taxon>Alkalibacter</taxon>
    </lineage>
</organism>
<feature type="transmembrane region" description="Helical" evidence="1">
    <location>
        <begin position="168"/>
        <end position="193"/>
    </location>
</feature>
<sequence>MEFNSTDQMKNMGILRMRKNWLNSVAVLIISFFILSSISFIDGYFQVMHEIFGTQARNLTSLAGIQSIIFTGPISYGVALFFLNAARGNEGEIVHVFTGFKRFGTTFLCGLMQTIFIVLWSLLFIIPGIIAAINYSMAYYLLADYKSLSAMDALSMSKDIMKGHKGRYFNLLMSFVGWFVFSAVTLGLGYVYVMPYFNNTIAVFYQDLINGTDTDLIRKYAGDVQ</sequence>
<dbReference type="EMBL" id="FQTU01000010">
    <property type="protein sequence ID" value="SHE94992.1"/>
    <property type="molecule type" value="Genomic_DNA"/>
</dbReference>
<gene>
    <name evidence="2" type="ORF">SAMN02746064_01550</name>
</gene>
<feature type="transmembrane region" description="Helical" evidence="1">
    <location>
        <begin position="61"/>
        <end position="86"/>
    </location>
</feature>
<keyword evidence="1" id="KW-0472">Membrane</keyword>
<evidence type="ECO:0000313" key="3">
    <source>
        <dbReference type="Proteomes" id="UP000184251"/>
    </source>
</evidence>
<dbReference type="InterPro" id="IPR010380">
    <property type="entry name" value="DUF975"/>
</dbReference>
<evidence type="ECO:0000256" key="1">
    <source>
        <dbReference type="SAM" id="Phobius"/>
    </source>
</evidence>
<dbReference type="Pfam" id="PF06161">
    <property type="entry name" value="DUF975"/>
    <property type="match status" value="1"/>
</dbReference>
<feature type="transmembrane region" description="Helical" evidence="1">
    <location>
        <begin position="107"/>
        <end position="131"/>
    </location>
</feature>
<reference evidence="2 3" key="1">
    <citation type="submission" date="2016-11" db="EMBL/GenBank/DDBJ databases">
        <authorList>
            <person name="Jaros S."/>
            <person name="Januszkiewicz K."/>
            <person name="Wedrychowicz H."/>
        </authorList>
    </citation>
    <scope>NUCLEOTIDE SEQUENCE [LARGE SCALE GENOMIC DNA]</scope>
    <source>
        <strain evidence="2 3">DSM 14828</strain>
    </source>
</reference>
<feature type="transmembrane region" description="Helical" evidence="1">
    <location>
        <begin position="21"/>
        <end position="41"/>
    </location>
</feature>
<name>A0A1M4XP47_9FIRM</name>
<keyword evidence="1" id="KW-0812">Transmembrane</keyword>
<evidence type="ECO:0000313" key="2">
    <source>
        <dbReference type="EMBL" id="SHE94992.1"/>
    </source>
</evidence>
<dbReference type="Proteomes" id="UP000184251">
    <property type="component" value="Unassembled WGS sequence"/>
</dbReference>
<dbReference type="OrthoDB" id="9784844at2"/>
<dbReference type="STRING" id="1120975.SAMN02746064_01550"/>
<dbReference type="RefSeq" id="WP_073270783.1">
    <property type="nucleotide sequence ID" value="NZ_FQTU01000010.1"/>
</dbReference>
<dbReference type="AlphaFoldDB" id="A0A1M4XP47"/>
<dbReference type="PANTHER" id="PTHR40076:SF1">
    <property type="entry name" value="MEMBRANE PROTEIN"/>
    <property type="match status" value="1"/>
</dbReference>
<accession>A0A1M4XP47</accession>
<keyword evidence="3" id="KW-1185">Reference proteome</keyword>
<keyword evidence="1" id="KW-1133">Transmembrane helix</keyword>
<proteinExistence type="predicted"/>
<protein>
    <submittedName>
        <fullName evidence="2">Uncharacterized membrane protein</fullName>
    </submittedName>
</protein>
<dbReference type="PANTHER" id="PTHR40076">
    <property type="entry name" value="MEMBRANE PROTEIN-RELATED"/>
    <property type="match status" value="1"/>
</dbReference>